<evidence type="ECO:0000313" key="1">
    <source>
        <dbReference type="EMBL" id="KAI9511977.1"/>
    </source>
</evidence>
<reference evidence="1" key="1">
    <citation type="submission" date="2021-03" db="EMBL/GenBank/DDBJ databases">
        <title>Evolutionary priming and transition to the ectomycorrhizal habit in an iconic lineage of mushroom-forming fungi: is preadaptation a requirement?</title>
        <authorList>
            <consortium name="DOE Joint Genome Institute"/>
            <person name="Looney B.P."/>
            <person name="Miyauchi S."/>
            <person name="Morin E."/>
            <person name="Drula E."/>
            <person name="Courty P.E."/>
            <person name="Chicoki N."/>
            <person name="Fauchery L."/>
            <person name="Kohler A."/>
            <person name="Kuo A."/>
            <person name="LaButti K."/>
            <person name="Pangilinan J."/>
            <person name="Lipzen A."/>
            <person name="Riley R."/>
            <person name="Andreopoulos W."/>
            <person name="He G."/>
            <person name="Johnson J."/>
            <person name="Barry K.W."/>
            <person name="Grigoriev I.V."/>
            <person name="Nagy L."/>
            <person name="Hibbett D."/>
            <person name="Henrissat B."/>
            <person name="Matheny P.B."/>
            <person name="Labbe J."/>
            <person name="Martin A.F."/>
        </authorList>
    </citation>
    <scope>NUCLEOTIDE SEQUENCE</scope>
    <source>
        <strain evidence="1">BPL698</strain>
    </source>
</reference>
<name>A0ACC0ULK2_9AGAM</name>
<evidence type="ECO:0000313" key="2">
    <source>
        <dbReference type="Proteomes" id="UP001207468"/>
    </source>
</evidence>
<organism evidence="1 2">
    <name type="scientific">Russula earlei</name>
    <dbReference type="NCBI Taxonomy" id="71964"/>
    <lineage>
        <taxon>Eukaryota</taxon>
        <taxon>Fungi</taxon>
        <taxon>Dikarya</taxon>
        <taxon>Basidiomycota</taxon>
        <taxon>Agaricomycotina</taxon>
        <taxon>Agaricomycetes</taxon>
        <taxon>Russulales</taxon>
        <taxon>Russulaceae</taxon>
        <taxon>Russula</taxon>
    </lineage>
</organism>
<sequence>MRFSARAHSPSPSPVRRRRSLSYGLQSSLYSSSSSEAADAQTDSSSESEEYSSDASRSSPVPERAVRRTSRLSTSSSSRLAGTQTPSVHAQVDDTVAAIRLRTRHHDPYEEWTKRTRREAFKTARRTVASAQSQWDAVQAASRERDVERQGAALKQDADMIAKSLAELSIRQSKDETEKGIQWNDKRKSRQAKTEDVIRSEEEKLRVREMMERRVREEAERIRKEAEKAAIEEQRKKDDAAKAAKEAEEAKARAEEEEAAKKEAERTEQARAQQALEGQATERNALGMTMPDEDWREARFALKQLKSGPIARVKANRESKKMWNEIRRKITPRVGQLTNDLQVIMNISQQLVQILRSSFASNSDVYHASLSSLAKAILLQAETEVTAEKRSAKPLAQLTFNSMNALDGFSAVFWAKLCQRTGGWAIPAPVPSKDADGTPFTPATRMKASGLREETSPDHVARVAGIMRVYFSLLLIPPTSALSREFHMPRLWTFIARLVGQPALLQSSLATELLSVALEVGGSHARDAWGSQWIKLMALLYEGVMTDPSPLGGSGPDTRASRVRLQLEIERVMGSG</sequence>
<gene>
    <name evidence="1" type="ORF">F5148DRAFT_155626</name>
</gene>
<proteinExistence type="predicted"/>
<accession>A0ACC0ULK2</accession>
<keyword evidence="2" id="KW-1185">Reference proteome</keyword>
<dbReference type="EMBL" id="JAGFNK010000014">
    <property type="protein sequence ID" value="KAI9511977.1"/>
    <property type="molecule type" value="Genomic_DNA"/>
</dbReference>
<comment type="caution">
    <text evidence="1">The sequence shown here is derived from an EMBL/GenBank/DDBJ whole genome shotgun (WGS) entry which is preliminary data.</text>
</comment>
<dbReference type="Proteomes" id="UP001207468">
    <property type="component" value="Unassembled WGS sequence"/>
</dbReference>
<protein>
    <submittedName>
        <fullName evidence="1">GLE1-like protein-domain-containing protein</fullName>
    </submittedName>
</protein>